<feature type="compositionally biased region" description="Polar residues" evidence="1">
    <location>
        <begin position="560"/>
        <end position="575"/>
    </location>
</feature>
<feature type="compositionally biased region" description="Polar residues" evidence="1">
    <location>
        <begin position="339"/>
        <end position="367"/>
    </location>
</feature>
<feature type="compositionally biased region" description="Polar residues" evidence="1">
    <location>
        <begin position="1802"/>
        <end position="1816"/>
    </location>
</feature>
<feature type="compositionally biased region" description="Low complexity" evidence="1">
    <location>
        <begin position="1189"/>
        <end position="1198"/>
    </location>
</feature>
<dbReference type="OrthoDB" id="28894at2759"/>
<proteinExistence type="predicted"/>
<feature type="region of interest" description="Disordered" evidence="1">
    <location>
        <begin position="1249"/>
        <end position="1287"/>
    </location>
</feature>
<name>A0A979FMN8_HYAAZ</name>
<feature type="region of interest" description="Disordered" evidence="1">
    <location>
        <begin position="1037"/>
        <end position="1078"/>
    </location>
</feature>
<feature type="compositionally biased region" description="Polar residues" evidence="1">
    <location>
        <begin position="1662"/>
        <end position="1673"/>
    </location>
</feature>
<feature type="region of interest" description="Disordered" evidence="1">
    <location>
        <begin position="777"/>
        <end position="903"/>
    </location>
</feature>
<feature type="region of interest" description="Disordered" evidence="1">
    <location>
        <begin position="1299"/>
        <end position="1395"/>
    </location>
</feature>
<evidence type="ECO:0000256" key="1">
    <source>
        <dbReference type="SAM" id="MobiDB-lite"/>
    </source>
</evidence>
<feature type="compositionally biased region" description="Low complexity" evidence="1">
    <location>
        <begin position="859"/>
        <end position="872"/>
    </location>
</feature>
<feature type="compositionally biased region" description="Low complexity" evidence="1">
    <location>
        <begin position="1329"/>
        <end position="1355"/>
    </location>
</feature>
<feature type="compositionally biased region" description="Basic and acidic residues" evidence="1">
    <location>
        <begin position="542"/>
        <end position="553"/>
    </location>
</feature>
<feature type="compositionally biased region" description="Basic and acidic residues" evidence="1">
    <location>
        <begin position="1527"/>
        <end position="1547"/>
    </location>
</feature>
<feature type="compositionally biased region" description="Polar residues" evidence="1">
    <location>
        <begin position="1"/>
        <end position="22"/>
    </location>
</feature>
<organism evidence="2 3">
    <name type="scientific">Hyalella azteca</name>
    <name type="common">Amphipod</name>
    <dbReference type="NCBI Taxonomy" id="294128"/>
    <lineage>
        <taxon>Eukaryota</taxon>
        <taxon>Metazoa</taxon>
        <taxon>Ecdysozoa</taxon>
        <taxon>Arthropoda</taxon>
        <taxon>Crustacea</taxon>
        <taxon>Multicrustacea</taxon>
        <taxon>Malacostraca</taxon>
        <taxon>Eumalacostraca</taxon>
        <taxon>Peracarida</taxon>
        <taxon>Amphipoda</taxon>
        <taxon>Senticaudata</taxon>
        <taxon>Talitrida</taxon>
        <taxon>Talitroidea</taxon>
        <taxon>Hyalellidae</taxon>
        <taxon>Hyalella</taxon>
    </lineage>
</organism>
<dbReference type="GeneID" id="108675720"/>
<dbReference type="RefSeq" id="XP_047737455.1">
    <property type="nucleotide sequence ID" value="XM_047881499.1"/>
</dbReference>
<dbReference type="KEGG" id="hazt:108675720"/>
<feature type="compositionally biased region" description="Low complexity" evidence="1">
    <location>
        <begin position="42"/>
        <end position="55"/>
    </location>
</feature>
<feature type="compositionally biased region" description="Low complexity" evidence="1">
    <location>
        <begin position="796"/>
        <end position="805"/>
    </location>
</feature>
<feature type="region of interest" description="Disordered" evidence="1">
    <location>
        <begin position="941"/>
        <end position="997"/>
    </location>
</feature>
<feature type="region of interest" description="Disordered" evidence="1">
    <location>
        <begin position="1"/>
        <end position="303"/>
    </location>
</feature>
<reference evidence="3" key="1">
    <citation type="submission" date="2025-08" db="UniProtKB">
        <authorList>
            <consortium name="RefSeq"/>
        </authorList>
    </citation>
    <scope>IDENTIFICATION</scope>
    <source>
        <tissue evidence="3">Whole organism</tissue>
    </source>
</reference>
<keyword evidence="2" id="KW-1185">Reference proteome</keyword>
<feature type="region of interest" description="Disordered" evidence="1">
    <location>
        <begin position="1662"/>
        <end position="1851"/>
    </location>
</feature>
<feature type="compositionally biased region" description="Polar residues" evidence="1">
    <location>
        <begin position="189"/>
        <end position="202"/>
    </location>
</feature>
<feature type="compositionally biased region" description="Basic and acidic residues" evidence="1">
    <location>
        <begin position="414"/>
        <end position="424"/>
    </location>
</feature>
<feature type="region of interest" description="Disordered" evidence="1">
    <location>
        <begin position="636"/>
        <end position="739"/>
    </location>
</feature>
<feature type="compositionally biased region" description="Polar residues" evidence="1">
    <location>
        <begin position="56"/>
        <end position="75"/>
    </location>
</feature>
<feature type="compositionally biased region" description="Low complexity" evidence="1">
    <location>
        <begin position="135"/>
        <end position="148"/>
    </location>
</feature>
<protein>
    <submittedName>
        <fullName evidence="3">Uncharacterized protein LOC108675720</fullName>
    </submittedName>
</protein>
<feature type="region of interest" description="Disordered" evidence="1">
    <location>
        <begin position="328"/>
        <end position="583"/>
    </location>
</feature>
<feature type="compositionally biased region" description="Basic and acidic residues" evidence="1">
    <location>
        <begin position="454"/>
        <end position="466"/>
    </location>
</feature>
<feature type="compositionally biased region" description="Polar residues" evidence="1">
    <location>
        <begin position="103"/>
        <end position="116"/>
    </location>
</feature>
<feature type="compositionally biased region" description="Basic and acidic residues" evidence="1">
    <location>
        <begin position="263"/>
        <end position="282"/>
    </location>
</feature>
<evidence type="ECO:0000313" key="3">
    <source>
        <dbReference type="RefSeq" id="XP_047737455.1"/>
    </source>
</evidence>
<feature type="compositionally biased region" description="Polar residues" evidence="1">
    <location>
        <begin position="401"/>
        <end position="413"/>
    </location>
</feature>
<feature type="compositionally biased region" description="Low complexity" evidence="1">
    <location>
        <begin position="700"/>
        <end position="709"/>
    </location>
</feature>
<dbReference type="OMA" id="PPRHHAM"/>
<accession>A0A979FMN8</accession>
<dbReference type="Proteomes" id="UP000694843">
    <property type="component" value="Unplaced"/>
</dbReference>
<feature type="compositionally biased region" description="Acidic residues" evidence="1">
    <location>
        <begin position="432"/>
        <end position="441"/>
    </location>
</feature>
<sequence length="1851" mass="198143">MSSAGILSNKLTNSESCNSTQAGGKPRATTRQVLAAGREPVASSKSSSLQATLSTRKTTTKPMQGPTSKVSSSRQADVKAGSVMRLSLPTQRAKPRPKVIATRPQQCHVTMRSVNTEAEDGASPAPFSHSPPPVSATTKSVSRSSLKSKSPRAHCPESAKHQVPPELVADSHHRTVQLDSESRLKSLGRETSTVSSRKSPSQGKGDFPKAVDPSSSLRTGRIVRKSFAEGVRDAWRHGNDLKPNNKSPVKSSDKSSPKAASELLKRQASDKSSLDASKRRTDSATAASKRSAGGTAAIPERPLRLKRNCKTNLKLNIEAAADVRGFNQISKPDTDVQDVPQTAESPIRIPTSSSDQRSHRAQVSPSKTLKAEATSISHCGPARDSNTSADIISDKKDLPTRATSIRCGQQASRETQEATLHIEEELSTPRTEEDDVVNDSEVDGRLRVLTKAVQSEDDHHSEDSSQERMVTGDSKCAGGAGDSSDRERRERIQRYKEARRKQIASRYGVAEGSSGEDDSPAGEAGDGCGEGFRAYRRRRRLRETGVDGGRDEPGGAAVPPSTTRDAVNNNGSSASCRGRVPERDKINAVTVKQRTSFVVFTVNAPDVPGRDVPGKNVPGRDVISGHELCSSDVVEDGEDGAGRCAVGTGALPSRGRGVEGARDKTHKRMSHLNRGGTTEVAAPTAPTAEDHPRRRRRPQLHYQQQQQLQKEPHSSAGGGGSTGSSPGKGCSLVAGGGGTYALKTPEVVRNVVARFTPPPSPPPAVYSSQTVQASAFVPPKLPMHGSTRASPIRRISASAEDASAATTINRRSRSPITHALITADHKKEPLSKTPSPLAGTLGSISSAFAPSLVDQLQKDSPSGSGGDASPRGTVPKSLTPDVTRFSGSSSAGIADEGMPPAAVRATLRKAQEIGGTCFMAARREKPSDEAEARVPFPLRSANRWTKTDSPVHADTSSLGASSGGALYDQKHGEEQSMNASSFSRRSRSVGDAEGGLNSEDLVNECQSYLGSSTLQVKSPPMSSPCVFSKEVGKAHTLDSRRELFTDHKGQKNGPGGPEGHGTQSEPLAVPSKEVKRENRVNFSVDCRSDDDGELYFSAANASPSGSPKFWAMQEEDEDGAALGGELMRGRGLTERHRSLDGDYGDYSASAAMSPEPLSILKRRHSRDDMPFDRSMTPEPQGILKRKSSSRGSSSRASSVDTLDGELIPILKKKSSIEDLDHFEPKPILKKKSLTDDEFDDRPKSILKSARSGEDLYSGGDSGVVSPAPILKRVGRSDSDGDELLRPILKRRETTDGVRLRVHLSDGEDDIPGARLRSDSAPETGTHYNRLSSEGSSGASSYPHSLHSSPSHRSSYPNGGSPPQRIPSILKKRRSVSPCDDTSLVAADGNLGEWRPRRGADEGFLPLSSTPARAVSPSLAALPRVSDRVVAMEGAHEDLAAGSRCGPYDGVLEGDRDRARPASSPGTRPKVRTSSFSGDRVQARAPCDGRRSSWTNCDRARVVSSPVRRGVVKTKVATSGVQFMTSPRHHDVPCEQNQRRDHVYSDDNSRDRDVYEENISRHDNVYEDKFSRNRDMYEENITRHDNVYEDKFSRNRDMYTDTATRSADEDLIEAHNLDAVASDAARFLLMTAGGAGPPTAGDLLSPSGPPSVSPSGVAQKTAFFTQLEQQSRVRTSPRRDRASRYATQPVTGAEVSRAVLLTDASPSRGYGDVTSPRHHATTSSPPPRHHAMTSSSPPPPRYHATTSSPPPRHHAATSSPPPRHHATTSSPPPPRHHATSSSPPPPRHHAMTSSSPPPPRYHATTSSPSPRNHAATSSPPPRHHATTAADEVAADDDLTPAVPQDGLRDALY</sequence>
<evidence type="ECO:0000313" key="2">
    <source>
        <dbReference type="Proteomes" id="UP000694843"/>
    </source>
</evidence>
<feature type="region of interest" description="Disordered" evidence="1">
    <location>
        <begin position="1144"/>
        <end position="1200"/>
    </location>
</feature>
<gene>
    <name evidence="3" type="primary">LOC108675720</name>
</gene>
<feature type="region of interest" description="Disordered" evidence="1">
    <location>
        <begin position="1440"/>
        <end position="1489"/>
    </location>
</feature>
<feature type="compositionally biased region" description="Basic and acidic residues" evidence="1">
    <location>
        <begin position="1037"/>
        <end position="1049"/>
    </location>
</feature>
<feature type="compositionally biased region" description="Low complexity" evidence="1">
    <location>
        <begin position="677"/>
        <end position="687"/>
    </location>
</feature>
<feature type="compositionally biased region" description="Basic and acidic residues" evidence="1">
    <location>
        <begin position="1274"/>
        <end position="1287"/>
    </location>
</feature>
<feature type="compositionally biased region" description="Basic and acidic residues" evidence="1">
    <location>
        <begin position="483"/>
        <end position="496"/>
    </location>
</feature>
<feature type="region of interest" description="Disordered" evidence="1">
    <location>
        <begin position="1524"/>
        <end position="1547"/>
    </location>
</feature>
<feature type="compositionally biased region" description="Basic and acidic residues" evidence="1">
    <location>
        <begin position="226"/>
        <end position="240"/>
    </location>
</feature>
<feature type="compositionally biased region" description="Low complexity" evidence="1">
    <location>
        <begin position="956"/>
        <end position="966"/>
    </location>
</feature>